<dbReference type="InterPro" id="IPR027417">
    <property type="entry name" value="P-loop_NTPase"/>
</dbReference>
<dbReference type="Gene3D" id="3.40.50.300">
    <property type="entry name" value="P-loop containing nucleotide triphosphate hydrolases"/>
    <property type="match status" value="2"/>
</dbReference>
<organism evidence="18 19">
    <name type="scientific">Candidatus Nitrosymbiomonas proteolyticus</name>
    <dbReference type="NCBI Taxonomy" id="2608984"/>
    <lineage>
        <taxon>Bacteria</taxon>
        <taxon>Bacillati</taxon>
        <taxon>Armatimonadota</taxon>
        <taxon>Armatimonadota incertae sedis</taxon>
        <taxon>Candidatus Nitrosymbiomonas</taxon>
    </lineage>
</organism>
<dbReference type="NCBIfam" id="NF008168">
    <property type="entry name" value="PRK10917.2-2"/>
    <property type="match status" value="1"/>
</dbReference>
<dbReference type="SUPFAM" id="SSF52540">
    <property type="entry name" value="P-loop containing nucleoside triphosphate hydrolases"/>
    <property type="match status" value="2"/>
</dbReference>
<evidence type="ECO:0000256" key="15">
    <source>
        <dbReference type="RuleBase" id="RU363016"/>
    </source>
</evidence>
<dbReference type="GO" id="GO:0005524">
    <property type="term" value="F:ATP binding"/>
    <property type="evidence" value="ECO:0007669"/>
    <property type="project" value="UniProtKB-KW"/>
</dbReference>
<evidence type="ECO:0000256" key="9">
    <source>
        <dbReference type="ARBA" id="ARBA00023172"/>
    </source>
</evidence>
<evidence type="ECO:0000256" key="1">
    <source>
        <dbReference type="ARBA" id="ARBA00007504"/>
    </source>
</evidence>
<dbReference type="CDD" id="cd17992">
    <property type="entry name" value="DEXHc_RecG"/>
    <property type="match status" value="1"/>
</dbReference>
<comment type="function">
    <text evidence="15">Plays a critical role in recombination and DNA repair. Helps process Holliday junction intermediates to mature products by catalyzing branch migration. Has replication fork regression activity, unwinds stalled or blocked replication forks to make a HJ that can be resolved. Has a DNA unwinding activity characteristic of a DNA helicase with 3'-5' polarity.</text>
</comment>
<dbReference type="InterPro" id="IPR012340">
    <property type="entry name" value="NA-bd_OB-fold"/>
</dbReference>
<keyword evidence="10 15" id="KW-0234">DNA repair</keyword>
<dbReference type="GO" id="GO:0006310">
    <property type="term" value="P:DNA recombination"/>
    <property type="evidence" value="ECO:0007669"/>
    <property type="project" value="UniProtKB-UniRule"/>
</dbReference>
<keyword evidence="11" id="KW-0413">Isomerase</keyword>
<dbReference type="PANTHER" id="PTHR47964:SF1">
    <property type="entry name" value="ATP-DEPENDENT DNA HELICASE HOMOLOG RECG, CHLOROPLASTIC"/>
    <property type="match status" value="1"/>
</dbReference>
<dbReference type="Proteomes" id="UP000662873">
    <property type="component" value="Chromosome"/>
</dbReference>
<dbReference type="CDD" id="cd04488">
    <property type="entry name" value="RecG_wedge_OBF"/>
    <property type="match status" value="1"/>
</dbReference>
<dbReference type="InterPro" id="IPR011545">
    <property type="entry name" value="DEAD/DEAH_box_helicase_dom"/>
</dbReference>
<keyword evidence="3 15" id="KW-0547">Nucleotide-binding</keyword>
<comment type="similarity">
    <text evidence="1 15">Belongs to the helicase family. RecG subfamily.</text>
</comment>
<keyword evidence="4 15" id="KW-0227">DNA damage</keyword>
<keyword evidence="5 15" id="KW-0378">Hydrolase</keyword>
<dbReference type="Pfam" id="PF00271">
    <property type="entry name" value="Helicase_C"/>
    <property type="match status" value="1"/>
</dbReference>
<dbReference type="InterPro" id="IPR045562">
    <property type="entry name" value="RecG_dom3_C"/>
</dbReference>
<dbReference type="SMART" id="SM00487">
    <property type="entry name" value="DEXDc"/>
    <property type="match status" value="1"/>
</dbReference>
<evidence type="ECO:0000313" key="19">
    <source>
        <dbReference type="Proteomes" id="UP000662873"/>
    </source>
</evidence>
<dbReference type="EMBL" id="AP021858">
    <property type="protein sequence ID" value="BBO24791.1"/>
    <property type="molecule type" value="Genomic_DNA"/>
</dbReference>
<dbReference type="KEGG" id="npy:NPRO_23860"/>
<dbReference type="InterPro" id="IPR014001">
    <property type="entry name" value="Helicase_ATP-bd"/>
</dbReference>
<dbReference type="Pfam" id="PF00270">
    <property type="entry name" value="DEAD"/>
    <property type="match status" value="1"/>
</dbReference>
<evidence type="ECO:0000256" key="11">
    <source>
        <dbReference type="ARBA" id="ARBA00023235"/>
    </source>
</evidence>
<dbReference type="PROSITE" id="PS51194">
    <property type="entry name" value="HELICASE_CTER"/>
    <property type="match status" value="1"/>
</dbReference>
<dbReference type="InterPro" id="IPR047112">
    <property type="entry name" value="RecG/Mfd"/>
</dbReference>
<feature type="domain" description="Helicase ATP-binding" evidence="16">
    <location>
        <begin position="308"/>
        <end position="470"/>
    </location>
</feature>
<keyword evidence="9 15" id="KW-0233">DNA recombination</keyword>
<evidence type="ECO:0000256" key="5">
    <source>
        <dbReference type="ARBA" id="ARBA00022801"/>
    </source>
</evidence>
<evidence type="ECO:0000256" key="7">
    <source>
        <dbReference type="ARBA" id="ARBA00022840"/>
    </source>
</evidence>
<dbReference type="Gene3D" id="2.40.50.140">
    <property type="entry name" value="Nucleic acid-binding proteins"/>
    <property type="match status" value="1"/>
</dbReference>
<evidence type="ECO:0000256" key="6">
    <source>
        <dbReference type="ARBA" id="ARBA00022806"/>
    </source>
</evidence>
<evidence type="ECO:0000256" key="14">
    <source>
        <dbReference type="ARBA" id="ARBA00048988"/>
    </source>
</evidence>
<evidence type="ECO:0000256" key="3">
    <source>
        <dbReference type="ARBA" id="ARBA00022741"/>
    </source>
</evidence>
<dbReference type="GO" id="GO:0043138">
    <property type="term" value="F:3'-5' DNA helicase activity"/>
    <property type="evidence" value="ECO:0007669"/>
    <property type="project" value="UniProtKB-EC"/>
</dbReference>
<evidence type="ECO:0000256" key="8">
    <source>
        <dbReference type="ARBA" id="ARBA00023125"/>
    </source>
</evidence>
<dbReference type="InterPro" id="IPR004609">
    <property type="entry name" value="ATP-dep_DNA_helicase_RecG"/>
</dbReference>
<reference evidence="18" key="1">
    <citation type="journal article" name="DNA Res.">
        <title>The physiological potential of anammox bacteria as revealed by their core genome structure.</title>
        <authorList>
            <person name="Okubo T."/>
            <person name="Toyoda A."/>
            <person name="Fukuhara K."/>
            <person name="Uchiyama I."/>
            <person name="Harigaya Y."/>
            <person name="Kuroiwa M."/>
            <person name="Suzuki T."/>
            <person name="Murakami Y."/>
            <person name="Suwa Y."/>
            <person name="Takami H."/>
        </authorList>
    </citation>
    <scope>NUCLEOTIDE SEQUENCE</scope>
    <source>
        <strain evidence="18">317325-2</strain>
    </source>
</reference>
<feature type="domain" description="Helicase C-terminal" evidence="17">
    <location>
        <begin position="492"/>
        <end position="649"/>
    </location>
</feature>
<evidence type="ECO:0000256" key="12">
    <source>
        <dbReference type="ARBA" id="ARBA00034617"/>
    </source>
</evidence>
<evidence type="ECO:0000256" key="2">
    <source>
        <dbReference type="ARBA" id="ARBA00017846"/>
    </source>
</evidence>
<sequence length="724" mass="79506">MGDSGFSHGASALDREAQYLKGVGPRNAALLAKAGIRTLRDLLYYLPRRYEDRTNLPSIGSIRPGQNVTVRGRLIRVEGRPLRRGMVRISATLVDSSSSVNLVWFNQPWIQRKLSAIKGEIIAFGTVKESGFAYEIQNPEFEVIDADDDGSAFARITPVYPLVEGLNQSVVRRAVKSALAFPIELDDPLPEAIRKRFKLPGLGWSLRQSHVPDSLGSSEQARRRLVFEEFLGLQLTLALKRSESHAESGISYPISELGTVASSHEPLTLFDPLPGQAPTEPLWTEIGRMLPFELTGAQRRAIEEIFADMESPHPMNRLLQGDVGSGKTAVGACAMLAAVRCGYQAAIMAPTEILAEQHFSSLSAMFAPLGIEVALLVGKLTAAPKKRARSHAASGHAGIVVGTHALIQEGVEFKRLGLVVIDEQHRFGVLQRAALRGKGLGNPDVLVMTATPIPRTLTMTLYGDMDLTIIDELPPGRRPVKTHRKFLEQRESVYQAVRKLIEEGRQAYFVCPLVSESEKVQAHAAEELHFKLANEVYPDLKVGLVHGQMKPAEKDRVMQEFRDRDLDILVSTTVIEVGVDVPNASVMVIQDADRFGLSQLHQLRGRVGRGAEQSYCVLLADRGSREAEERLEIMAGTTDGFKIAEADLRIRGPGELLGTRQTGALEVQIGDLVRDQGIMEEARRAAQEVIKGDPELASPQNRGLAELVRRRRAVEASLTARSLT</sequence>
<keyword evidence="6 15" id="KW-0347">Helicase</keyword>
<dbReference type="CDD" id="cd18811">
    <property type="entry name" value="SF2_C_RecG"/>
    <property type="match status" value="1"/>
</dbReference>
<dbReference type="GO" id="GO:0003677">
    <property type="term" value="F:DNA binding"/>
    <property type="evidence" value="ECO:0007669"/>
    <property type="project" value="UniProtKB-KW"/>
</dbReference>
<dbReference type="InterPro" id="IPR033454">
    <property type="entry name" value="RecG_wedge"/>
</dbReference>
<dbReference type="Pfam" id="PF19833">
    <property type="entry name" value="RecG_dom3_C"/>
    <property type="match status" value="1"/>
</dbReference>
<comment type="catalytic activity">
    <reaction evidence="14 15">
        <text>ATP + H2O = ADP + phosphate + H(+)</text>
        <dbReference type="Rhea" id="RHEA:13065"/>
        <dbReference type="ChEBI" id="CHEBI:15377"/>
        <dbReference type="ChEBI" id="CHEBI:15378"/>
        <dbReference type="ChEBI" id="CHEBI:30616"/>
        <dbReference type="ChEBI" id="CHEBI:43474"/>
        <dbReference type="ChEBI" id="CHEBI:456216"/>
        <dbReference type="EC" id="5.6.2.4"/>
    </reaction>
</comment>
<gene>
    <name evidence="18" type="ORF">NPRO_23860</name>
</gene>
<evidence type="ECO:0000259" key="16">
    <source>
        <dbReference type="PROSITE" id="PS51192"/>
    </source>
</evidence>
<keyword evidence="7 15" id="KW-0067">ATP-binding</keyword>
<dbReference type="SUPFAM" id="SSF50249">
    <property type="entry name" value="Nucleic acid-binding proteins"/>
    <property type="match status" value="1"/>
</dbReference>
<dbReference type="InterPro" id="IPR001650">
    <property type="entry name" value="Helicase_C-like"/>
</dbReference>
<proteinExistence type="inferred from homology"/>
<dbReference type="GO" id="GO:0006281">
    <property type="term" value="P:DNA repair"/>
    <property type="evidence" value="ECO:0007669"/>
    <property type="project" value="UniProtKB-UniRule"/>
</dbReference>
<evidence type="ECO:0000256" key="4">
    <source>
        <dbReference type="ARBA" id="ARBA00022763"/>
    </source>
</evidence>
<dbReference type="NCBIfam" id="TIGR00643">
    <property type="entry name" value="recG"/>
    <property type="match status" value="1"/>
</dbReference>
<dbReference type="AlphaFoldDB" id="A0A809SB79"/>
<accession>A0A809SB79</accession>
<evidence type="ECO:0000256" key="13">
    <source>
        <dbReference type="ARBA" id="ARBA00034808"/>
    </source>
</evidence>
<dbReference type="EC" id="5.6.2.4" evidence="13 15"/>
<name>A0A809SB79_9BACT</name>
<dbReference type="PROSITE" id="PS51192">
    <property type="entry name" value="HELICASE_ATP_BIND_1"/>
    <property type="match status" value="1"/>
</dbReference>
<evidence type="ECO:0000259" key="17">
    <source>
        <dbReference type="PROSITE" id="PS51194"/>
    </source>
</evidence>
<dbReference type="SMART" id="SM00490">
    <property type="entry name" value="HELICc"/>
    <property type="match status" value="1"/>
</dbReference>
<comment type="catalytic activity">
    <reaction evidence="12 15">
        <text>Couples ATP hydrolysis with the unwinding of duplex DNA by translocating in the 3'-5' direction.</text>
        <dbReference type="EC" id="5.6.2.4"/>
    </reaction>
</comment>
<keyword evidence="8" id="KW-0238">DNA-binding</keyword>
<protein>
    <recommendedName>
        <fullName evidence="2 15">ATP-dependent DNA helicase RecG</fullName>
        <ecNumber evidence="13 15">5.6.2.4</ecNumber>
    </recommendedName>
</protein>
<dbReference type="Pfam" id="PF17191">
    <property type="entry name" value="RecG_wedge"/>
    <property type="match status" value="1"/>
</dbReference>
<evidence type="ECO:0000313" key="18">
    <source>
        <dbReference type="EMBL" id="BBO24791.1"/>
    </source>
</evidence>
<dbReference type="GO" id="GO:0016787">
    <property type="term" value="F:hydrolase activity"/>
    <property type="evidence" value="ECO:0007669"/>
    <property type="project" value="UniProtKB-KW"/>
</dbReference>
<evidence type="ECO:0000256" key="10">
    <source>
        <dbReference type="ARBA" id="ARBA00023204"/>
    </source>
</evidence>
<dbReference type="PANTHER" id="PTHR47964">
    <property type="entry name" value="ATP-DEPENDENT DNA HELICASE HOMOLOG RECG, CHLOROPLASTIC"/>
    <property type="match status" value="1"/>
</dbReference>